<dbReference type="EMBL" id="LHPJ01000058">
    <property type="protein sequence ID" value="KOO01782.1"/>
    <property type="molecule type" value="Genomic_DNA"/>
</dbReference>
<evidence type="ECO:0000256" key="1">
    <source>
        <dbReference type="SAM" id="MobiDB-lite"/>
    </source>
</evidence>
<proteinExistence type="predicted"/>
<dbReference type="AlphaFoldDB" id="A0A0M0HJ16"/>
<organism evidence="2 3">
    <name type="scientific">Vibrio nereis</name>
    <dbReference type="NCBI Taxonomy" id="693"/>
    <lineage>
        <taxon>Bacteria</taxon>
        <taxon>Pseudomonadati</taxon>
        <taxon>Pseudomonadota</taxon>
        <taxon>Gammaproteobacteria</taxon>
        <taxon>Vibrionales</taxon>
        <taxon>Vibrionaceae</taxon>
        <taxon>Vibrio</taxon>
    </lineage>
</organism>
<comment type="caution">
    <text evidence="2">The sequence shown here is derived from an EMBL/GenBank/DDBJ whole genome shotgun (WGS) entry which is preliminary data.</text>
</comment>
<protein>
    <submittedName>
        <fullName evidence="2">Uncharacterized protein</fullName>
    </submittedName>
</protein>
<sequence length="92" mass="9670">MHMTNRGWPRNQSTGPQGGLSTGPGGGMSTGPNGGMSTGPNGGMSTGPGGGLSTGPTPYYSNIPPWHIFVQELERRGLHQYAQTIRRHLPNL</sequence>
<evidence type="ECO:0000313" key="2">
    <source>
        <dbReference type="EMBL" id="KOO01782.1"/>
    </source>
</evidence>
<name>A0A0M0HJ16_VIBNE</name>
<gene>
    <name evidence="2" type="ORF">AKJ17_18845</name>
</gene>
<reference evidence="3" key="1">
    <citation type="submission" date="2015-08" db="EMBL/GenBank/DDBJ databases">
        <title>Vibrio galatheae sp. nov., a novel member of the Vibrionaceae family isolated from the Solomon Islands.</title>
        <authorList>
            <person name="Giubergia S."/>
            <person name="Machado H."/>
            <person name="Mateiu R.V."/>
            <person name="Gram L."/>
        </authorList>
    </citation>
    <scope>NUCLEOTIDE SEQUENCE [LARGE SCALE GENOMIC DNA]</scope>
    <source>
        <strain evidence="3">DSM 19584</strain>
    </source>
</reference>
<dbReference type="Proteomes" id="UP000037515">
    <property type="component" value="Unassembled WGS sequence"/>
</dbReference>
<accession>A0A0M0HJ16</accession>
<feature type="region of interest" description="Disordered" evidence="1">
    <location>
        <begin position="1"/>
        <end position="63"/>
    </location>
</feature>
<feature type="compositionally biased region" description="Gly residues" evidence="1">
    <location>
        <begin position="16"/>
        <end position="53"/>
    </location>
</feature>
<dbReference type="PATRIC" id="fig|693.5.peg.3832"/>
<keyword evidence="3" id="KW-1185">Reference proteome</keyword>
<evidence type="ECO:0000313" key="3">
    <source>
        <dbReference type="Proteomes" id="UP000037515"/>
    </source>
</evidence>